<feature type="domain" description="ISXO2-like transposase" evidence="1">
    <location>
        <begin position="8"/>
        <end position="157"/>
    </location>
</feature>
<dbReference type="Proteomes" id="UP000178723">
    <property type="component" value="Unassembled WGS sequence"/>
</dbReference>
<reference evidence="2 3" key="1">
    <citation type="journal article" date="2016" name="Nat. Commun.">
        <title>Thousands of microbial genomes shed light on interconnected biogeochemical processes in an aquifer system.</title>
        <authorList>
            <person name="Anantharaman K."/>
            <person name="Brown C.T."/>
            <person name="Hug L.A."/>
            <person name="Sharon I."/>
            <person name="Castelle C.J."/>
            <person name="Probst A.J."/>
            <person name="Thomas B.C."/>
            <person name="Singh A."/>
            <person name="Wilkins M.J."/>
            <person name="Karaoz U."/>
            <person name="Brodie E.L."/>
            <person name="Williams K.H."/>
            <person name="Hubbard S.S."/>
            <person name="Banfield J.F."/>
        </authorList>
    </citation>
    <scope>NUCLEOTIDE SEQUENCE [LARGE SCALE GENOMIC DNA]</scope>
</reference>
<dbReference type="InterPro" id="IPR053164">
    <property type="entry name" value="IS1016-like_transposase"/>
</dbReference>
<comment type="caution">
    <text evidence="2">The sequence shown here is derived from an EMBL/GenBank/DDBJ whole genome shotgun (WGS) entry which is preliminary data.</text>
</comment>
<dbReference type="InterPro" id="IPR024445">
    <property type="entry name" value="Tnp_ISXO2-like"/>
</dbReference>
<dbReference type="PANTHER" id="PTHR47163:SF2">
    <property type="entry name" value="SI:DKEY-17M8.2"/>
    <property type="match status" value="1"/>
</dbReference>
<dbReference type="Pfam" id="PF12762">
    <property type="entry name" value="DDE_Tnp_IS1595"/>
    <property type="match status" value="1"/>
</dbReference>
<gene>
    <name evidence="2" type="ORF">A3I40_02630</name>
</gene>
<accession>A0A1F7VAL0</accession>
<organism evidence="2 3">
    <name type="scientific">Candidatus Uhrbacteria bacterium RIFCSPLOWO2_02_FULL_48_12</name>
    <dbReference type="NCBI Taxonomy" id="1802407"/>
    <lineage>
        <taxon>Bacteria</taxon>
        <taxon>Candidatus Uhriibacteriota</taxon>
    </lineage>
</organism>
<proteinExistence type="predicted"/>
<dbReference type="PANTHER" id="PTHR47163">
    <property type="entry name" value="DDE_TNP_IS1595 DOMAIN-CONTAINING PROTEIN"/>
    <property type="match status" value="1"/>
</dbReference>
<evidence type="ECO:0000259" key="1">
    <source>
        <dbReference type="SMART" id="SM01126"/>
    </source>
</evidence>
<dbReference type="SMART" id="SM01126">
    <property type="entry name" value="DDE_Tnp_IS1595"/>
    <property type="match status" value="1"/>
</dbReference>
<dbReference type="NCBIfam" id="NF033547">
    <property type="entry name" value="transpos_IS1595"/>
    <property type="match status" value="1"/>
</dbReference>
<dbReference type="STRING" id="1802407.A3I40_02630"/>
<evidence type="ECO:0000313" key="2">
    <source>
        <dbReference type="EMBL" id="OGL87453.1"/>
    </source>
</evidence>
<dbReference type="EMBL" id="MGEP01000010">
    <property type="protein sequence ID" value="OGL87453.1"/>
    <property type="molecule type" value="Genomic_DNA"/>
</dbReference>
<sequence length="181" mass="21217">MCVDVPETLSGICEADETYLGGQWKNKRIHIRRQGTRRGRGTSKQAIFGIVSRGQKQVRAWLVSNTKIATTRPHITETVERGSTLYTDGFKGYRALPRYGYRHDFVDHDAGEYVRGEVHTQTLDGYWGLLKNFLAAKGGVQRRYLYRFVGEHQWRYNFRNLSRKEQMFRLYQFLTRFGGRK</sequence>
<evidence type="ECO:0000313" key="3">
    <source>
        <dbReference type="Proteomes" id="UP000178723"/>
    </source>
</evidence>
<name>A0A1F7VAL0_9BACT</name>
<dbReference type="AlphaFoldDB" id="A0A1F7VAL0"/>
<protein>
    <recommendedName>
        <fullName evidence="1">ISXO2-like transposase domain-containing protein</fullName>
    </recommendedName>
</protein>